<reference evidence="11" key="1">
    <citation type="submission" date="2020-10" db="EMBL/GenBank/DDBJ databases">
        <authorList>
            <person name="Gilroy R."/>
        </authorList>
    </citation>
    <scope>NUCLEOTIDE SEQUENCE</scope>
    <source>
        <strain evidence="11">15467</strain>
    </source>
</reference>
<dbReference type="EMBL" id="JADINB010000069">
    <property type="protein sequence ID" value="MBO8428916.1"/>
    <property type="molecule type" value="Genomic_DNA"/>
</dbReference>
<comment type="subcellular location">
    <subcellularLocation>
        <location evidence="8">Cytoplasm</location>
    </subcellularLocation>
</comment>
<name>A0A9D9GXQ6_9BACT</name>
<dbReference type="FunFam" id="3.30.1370.10:FF:000001">
    <property type="entry name" value="Polyribonucleotide nucleotidyltransferase"/>
    <property type="match status" value="1"/>
</dbReference>
<dbReference type="SMART" id="SM00316">
    <property type="entry name" value="S1"/>
    <property type="match status" value="1"/>
</dbReference>
<dbReference type="FunFam" id="3.30.230.70:FF:000001">
    <property type="entry name" value="Polyribonucleotide nucleotidyltransferase"/>
    <property type="match status" value="1"/>
</dbReference>
<dbReference type="NCBIfam" id="NF008805">
    <property type="entry name" value="PRK11824.1"/>
    <property type="match status" value="1"/>
</dbReference>
<keyword evidence="3 8" id="KW-0808">Transferase</keyword>
<dbReference type="SUPFAM" id="SSF54791">
    <property type="entry name" value="Eukaryotic type KH-domain (KH-domain type I)"/>
    <property type="match status" value="1"/>
</dbReference>
<comment type="similarity">
    <text evidence="1 8">Belongs to the polyribonucleotide nucleotidyltransferase family.</text>
</comment>
<proteinExistence type="inferred from homology"/>
<dbReference type="CDD" id="cd04472">
    <property type="entry name" value="S1_PNPase"/>
    <property type="match status" value="1"/>
</dbReference>
<dbReference type="Gene3D" id="3.30.230.70">
    <property type="entry name" value="GHMP Kinase, N-terminal domain"/>
    <property type="match status" value="2"/>
</dbReference>
<dbReference type="Gene3D" id="2.40.50.140">
    <property type="entry name" value="Nucleic acid-binding proteins"/>
    <property type="match status" value="1"/>
</dbReference>
<dbReference type="SMART" id="SM00322">
    <property type="entry name" value="KH"/>
    <property type="match status" value="1"/>
</dbReference>
<comment type="cofactor">
    <cofactor evidence="8">
        <name>Mg(2+)</name>
        <dbReference type="ChEBI" id="CHEBI:18420"/>
    </cofactor>
</comment>
<dbReference type="GO" id="GO:0004654">
    <property type="term" value="F:polyribonucleotide nucleotidyltransferase activity"/>
    <property type="evidence" value="ECO:0007669"/>
    <property type="project" value="UniProtKB-UniRule"/>
</dbReference>
<dbReference type="FunFam" id="2.40.50.140:FF:000189">
    <property type="entry name" value="Polyribonucleotide nucleotidyltransferase, putative"/>
    <property type="match status" value="1"/>
</dbReference>
<dbReference type="InterPro" id="IPR001247">
    <property type="entry name" value="ExoRNase_PH_dom1"/>
</dbReference>
<sequence length="745" mass="82060">MNIIKKSIKLDDGRVIEIETGKLAKQADGSVVVKMGNTMLLAAVTCAKDAKEDVDFMPLQVDYKEKFAAAGRFPGGFMKREGKATDAEILVARLIDRALRPLFPEDFHAEVFVTVNLISADKETMPDALAGLAASSALAVSDIPFGGPISEVRVARIDGKFCINPTFSELEKADLDIMVAATIDNIMMVEGEMKEVSEAVMLDAIKFAHEAIKEQCRVQLALMEEAGKCEKRTYCHEKNDDELKEACHKYCYDKCYEIAKGGTSKHERTDAFDALQQEFLETLPEEEREEKASMVARYFHAVEKEAMRNMILDEGVRLDGRTTTQIRPIWCEVDYLPGAHGSAIFTRGETQSLSTVTLGTKLDMKEMDEVLVQRTEPFVLHYNFPPFSTGEAKAQRGVGRREIGHGNLAYRALKPMVPVGEENPYAVRVVSDILESNGSSSMATVCAGTLALMDSGIKLKKPVAGIAMGLISDSKSGKYAILSDILGDEDHLGDMDFKVAGTKDGITATQMDIKVDGLSYDVLEKALEQARQGRMHIMGEMMKCISEPRADLKPHAPRIVQITVPGEFIGAIIGKGGEVIQNIQKTTGTTITITEDAQKEVGIVDIFGTDKESMDKALDWIKGIVAVPEVGQVYTGKVVSILEFGAFVEILPGKEGLLHISEIDWKKLDKVEDVLHVGDEVEVKLLEIDPKTGKMRLSRKALIEKPEGYVEPVRRPRPEGNGERRKPFNKNGKGGNNREKKEKGE</sequence>
<dbReference type="PIRSF" id="PIRSF005499">
    <property type="entry name" value="PNPase"/>
    <property type="match status" value="1"/>
</dbReference>
<comment type="caution">
    <text evidence="11">The sequence shown here is derived from an EMBL/GenBank/DDBJ whole genome shotgun (WGS) entry which is preliminary data.</text>
</comment>
<dbReference type="GO" id="GO:0006402">
    <property type="term" value="P:mRNA catabolic process"/>
    <property type="evidence" value="ECO:0007669"/>
    <property type="project" value="UniProtKB-UniRule"/>
</dbReference>
<organism evidence="11 12">
    <name type="scientific">Candidatus Egerieousia excrementavium</name>
    <dbReference type="NCBI Taxonomy" id="2840778"/>
    <lineage>
        <taxon>Bacteria</taxon>
        <taxon>Pseudomonadati</taxon>
        <taxon>Bacteroidota</taxon>
        <taxon>Bacteroidia</taxon>
        <taxon>Bacteroidales</taxon>
        <taxon>Candidatus Egerieousia</taxon>
    </lineage>
</organism>
<dbReference type="InterPro" id="IPR036345">
    <property type="entry name" value="ExoRNase_PH_dom2_sf"/>
</dbReference>
<dbReference type="CDD" id="cd11363">
    <property type="entry name" value="RNase_PH_PNPase_1"/>
    <property type="match status" value="1"/>
</dbReference>
<dbReference type="Pfam" id="PF03726">
    <property type="entry name" value="PNPase"/>
    <property type="match status" value="1"/>
</dbReference>
<feature type="compositionally biased region" description="Basic and acidic residues" evidence="9">
    <location>
        <begin position="736"/>
        <end position="745"/>
    </location>
</feature>
<evidence type="ECO:0000256" key="7">
    <source>
        <dbReference type="ARBA" id="ARBA00022884"/>
    </source>
</evidence>
<comment type="function">
    <text evidence="8">Involved in mRNA degradation. Catalyzes the phosphorolysis of single-stranded polyribonucleotides processively in the 3'- to 5'-direction.</text>
</comment>
<dbReference type="Pfam" id="PF00575">
    <property type="entry name" value="S1"/>
    <property type="match status" value="1"/>
</dbReference>
<dbReference type="PROSITE" id="PS50084">
    <property type="entry name" value="KH_TYPE_1"/>
    <property type="match status" value="1"/>
</dbReference>
<dbReference type="GO" id="GO:0006396">
    <property type="term" value="P:RNA processing"/>
    <property type="evidence" value="ECO:0007669"/>
    <property type="project" value="InterPro"/>
</dbReference>
<dbReference type="NCBIfam" id="TIGR03591">
    <property type="entry name" value="polynuc_phos"/>
    <property type="match status" value="1"/>
</dbReference>
<keyword evidence="4 8" id="KW-0548">Nucleotidyltransferase</keyword>
<dbReference type="GO" id="GO:0005829">
    <property type="term" value="C:cytosol"/>
    <property type="evidence" value="ECO:0007669"/>
    <property type="project" value="UniProtKB-ARBA"/>
</dbReference>
<evidence type="ECO:0000256" key="1">
    <source>
        <dbReference type="ARBA" id="ARBA00007404"/>
    </source>
</evidence>
<dbReference type="CDD" id="cd02393">
    <property type="entry name" value="KH-I_PNPase"/>
    <property type="match status" value="1"/>
</dbReference>
<dbReference type="FunFam" id="3.30.230.70:FF:000002">
    <property type="entry name" value="Polyribonucleotide nucleotidyltransferase"/>
    <property type="match status" value="1"/>
</dbReference>
<dbReference type="InterPro" id="IPR015847">
    <property type="entry name" value="ExoRNase_PH_dom2"/>
</dbReference>
<feature type="region of interest" description="Disordered" evidence="9">
    <location>
        <begin position="708"/>
        <end position="745"/>
    </location>
</feature>
<reference evidence="11" key="2">
    <citation type="journal article" date="2021" name="PeerJ">
        <title>Extensive microbial diversity within the chicken gut microbiome revealed by metagenomics and culture.</title>
        <authorList>
            <person name="Gilroy R."/>
            <person name="Ravi A."/>
            <person name="Getino M."/>
            <person name="Pursley I."/>
            <person name="Horton D.L."/>
            <person name="Alikhan N.F."/>
            <person name="Baker D."/>
            <person name="Gharbi K."/>
            <person name="Hall N."/>
            <person name="Watson M."/>
            <person name="Adriaenssens E.M."/>
            <person name="Foster-Nyarko E."/>
            <person name="Jarju S."/>
            <person name="Secka A."/>
            <person name="Antonio M."/>
            <person name="Oren A."/>
            <person name="Chaudhuri R.R."/>
            <person name="La Ragione R."/>
            <person name="Hildebrand F."/>
            <person name="Pallen M.J."/>
        </authorList>
    </citation>
    <scope>NUCLEOTIDE SEQUENCE</scope>
    <source>
        <strain evidence="11">15467</strain>
    </source>
</reference>
<dbReference type="InterPro" id="IPR036612">
    <property type="entry name" value="KH_dom_type_1_sf"/>
</dbReference>
<dbReference type="Proteomes" id="UP000823635">
    <property type="component" value="Unassembled WGS sequence"/>
</dbReference>
<dbReference type="Gene3D" id="3.30.1370.10">
    <property type="entry name" value="K Homology domain, type 1"/>
    <property type="match status" value="1"/>
</dbReference>
<dbReference type="InterPro" id="IPR012340">
    <property type="entry name" value="NA-bd_OB-fold"/>
</dbReference>
<dbReference type="GO" id="GO:0003723">
    <property type="term" value="F:RNA binding"/>
    <property type="evidence" value="ECO:0007669"/>
    <property type="project" value="UniProtKB-UniRule"/>
</dbReference>
<feature type="binding site" evidence="8">
    <location>
        <position position="490"/>
    </location>
    <ligand>
        <name>Mg(2+)</name>
        <dbReference type="ChEBI" id="CHEBI:18420"/>
    </ligand>
</feature>
<feature type="domain" description="S1 motif" evidence="10">
    <location>
        <begin position="631"/>
        <end position="700"/>
    </location>
</feature>
<evidence type="ECO:0000256" key="2">
    <source>
        <dbReference type="ARBA" id="ARBA00022490"/>
    </source>
</evidence>
<dbReference type="InterPro" id="IPR004087">
    <property type="entry name" value="KH_dom"/>
</dbReference>
<dbReference type="PANTHER" id="PTHR11252">
    <property type="entry name" value="POLYRIBONUCLEOTIDE NUCLEOTIDYLTRANSFERASE"/>
    <property type="match status" value="1"/>
</dbReference>
<keyword evidence="7 8" id="KW-0694">RNA-binding</keyword>
<evidence type="ECO:0000313" key="11">
    <source>
        <dbReference type="EMBL" id="MBO8428916.1"/>
    </source>
</evidence>
<dbReference type="InterPro" id="IPR003029">
    <property type="entry name" value="S1_domain"/>
</dbReference>
<comment type="catalytic activity">
    <reaction evidence="8">
        <text>RNA(n+1) + phosphate = RNA(n) + a ribonucleoside 5'-diphosphate</text>
        <dbReference type="Rhea" id="RHEA:22096"/>
        <dbReference type="Rhea" id="RHEA-COMP:14527"/>
        <dbReference type="Rhea" id="RHEA-COMP:17342"/>
        <dbReference type="ChEBI" id="CHEBI:43474"/>
        <dbReference type="ChEBI" id="CHEBI:57930"/>
        <dbReference type="ChEBI" id="CHEBI:140395"/>
        <dbReference type="EC" id="2.7.7.8"/>
    </reaction>
</comment>
<protein>
    <recommendedName>
        <fullName evidence="8">Polyribonucleotide nucleotidyltransferase</fullName>
        <ecNumber evidence="8">2.7.7.8</ecNumber>
    </recommendedName>
    <alternativeName>
        <fullName evidence="8">Polynucleotide phosphorylase</fullName>
        <shortName evidence="8">PNPase</shortName>
    </alternativeName>
</protein>
<evidence type="ECO:0000256" key="4">
    <source>
        <dbReference type="ARBA" id="ARBA00022695"/>
    </source>
</evidence>
<evidence type="ECO:0000256" key="3">
    <source>
        <dbReference type="ARBA" id="ARBA00022679"/>
    </source>
</evidence>
<dbReference type="InterPro" id="IPR004088">
    <property type="entry name" value="KH_dom_type_1"/>
</dbReference>
<evidence type="ECO:0000256" key="9">
    <source>
        <dbReference type="SAM" id="MobiDB-lite"/>
    </source>
</evidence>
<dbReference type="Pfam" id="PF01138">
    <property type="entry name" value="RNase_PH"/>
    <property type="match status" value="2"/>
</dbReference>
<keyword evidence="6 8" id="KW-0460">Magnesium</keyword>
<dbReference type="GO" id="GO:0000287">
    <property type="term" value="F:magnesium ion binding"/>
    <property type="evidence" value="ECO:0007669"/>
    <property type="project" value="UniProtKB-UniRule"/>
</dbReference>
<dbReference type="CDD" id="cd11364">
    <property type="entry name" value="RNase_PH_PNPase_2"/>
    <property type="match status" value="1"/>
</dbReference>
<dbReference type="PROSITE" id="PS50126">
    <property type="entry name" value="S1"/>
    <property type="match status" value="1"/>
</dbReference>
<dbReference type="GO" id="GO:0000175">
    <property type="term" value="F:3'-5'-RNA exonuclease activity"/>
    <property type="evidence" value="ECO:0007669"/>
    <property type="project" value="TreeGrafter"/>
</dbReference>
<keyword evidence="2 8" id="KW-0963">Cytoplasm</keyword>
<dbReference type="HAMAP" id="MF_01595">
    <property type="entry name" value="PNPase"/>
    <property type="match status" value="1"/>
</dbReference>
<dbReference type="InterPro" id="IPR012162">
    <property type="entry name" value="PNPase"/>
</dbReference>
<dbReference type="InterPro" id="IPR020568">
    <property type="entry name" value="Ribosomal_Su5_D2-typ_SF"/>
</dbReference>
<gene>
    <name evidence="8 11" type="primary">pnp</name>
    <name evidence="11" type="ORF">IAC68_03165</name>
</gene>
<feature type="compositionally biased region" description="Basic and acidic residues" evidence="9">
    <location>
        <begin position="708"/>
        <end position="726"/>
    </location>
</feature>
<feature type="binding site" evidence="8">
    <location>
        <position position="496"/>
    </location>
    <ligand>
        <name>Mg(2+)</name>
        <dbReference type="ChEBI" id="CHEBI:18420"/>
    </ligand>
</feature>
<evidence type="ECO:0000313" key="12">
    <source>
        <dbReference type="Proteomes" id="UP000823635"/>
    </source>
</evidence>
<dbReference type="SUPFAM" id="SSF55666">
    <property type="entry name" value="Ribonuclease PH domain 2-like"/>
    <property type="match status" value="2"/>
</dbReference>
<dbReference type="EC" id="2.7.7.8" evidence="8"/>
<dbReference type="InterPro" id="IPR015848">
    <property type="entry name" value="PNPase_PH_RNA-bd_bac/org-type"/>
</dbReference>
<evidence type="ECO:0000256" key="8">
    <source>
        <dbReference type="HAMAP-Rule" id="MF_01595"/>
    </source>
</evidence>
<dbReference type="Pfam" id="PF00013">
    <property type="entry name" value="KH_1"/>
    <property type="match status" value="1"/>
</dbReference>
<dbReference type="AlphaFoldDB" id="A0A9D9GXQ6"/>
<dbReference type="InterPro" id="IPR027408">
    <property type="entry name" value="PNPase/RNase_PH_dom_sf"/>
</dbReference>
<accession>A0A9D9GXQ6</accession>
<evidence type="ECO:0000256" key="6">
    <source>
        <dbReference type="ARBA" id="ARBA00022842"/>
    </source>
</evidence>
<dbReference type="SUPFAM" id="SSF54211">
    <property type="entry name" value="Ribosomal protein S5 domain 2-like"/>
    <property type="match status" value="2"/>
</dbReference>
<dbReference type="Pfam" id="PF03725">
    <property type="entry name" value="RNase_PH_C"/>
    <property type="match status" value="2"/>
</dbReference>
<dbReference type="SUPFAM" id="SSF50249">
    <property type="entry name" value="Nucleic acid-binding proteins"/>
    <property type="match status" value="1"/>
</dbReference>
<keyword evidence="5 8" id="KW-0479">Metal-binding</keyword>
<evidence type="ECO:0000259" key="10">
    <source>
        <dbReference type="PROSITE" id="PS50126"/>
    </source>
</evidence>
<dbReference type="PANTHER" id="PTHR11252:SF0">
    <property type="entry name" value="POLYRIBONUCLEOTIDE NUCLEOTIDYLTRANSFERASE 1, MITOCHONDRIAL"/>
    <property type="match status" value="1"/>
</dbReference>
<evidence type="ECO:0000256" key="5">
    <source>
        <dbReference type="ARBA" id="ARBA00022723"/>
    </source>
</evidence>